<dbReference type="AlphaFoldDB" id="A0A438I604"/>
<accession>A0A438I604</accession>
<comment type="caution">
    <text evidence="1">The sequence shown here is derived from an EMBL/GenBank/DDBJ whole genome shotgun (WGS) entry which is preliminary data.</text>
</comment>
<protein>
    <submittedName>
        <fullName evidence="1">Uncharacterized protein</fullName>
    </submittedName>
</protein>
<name>A0A438I604_VITVI</name>
<dbReference type="EMBL" id="QGNW01000140">
    <property type="protein sequence ID" value="RVW92099.1"/>
    <property type="molecule type" value="Genomic_DNA"/>
</dbReference>
<dbReference type="PANTHER" id="PTHR33240">
    <property type="entry name" value="OS08G0508500 PROTEIN"/>
    <property type="match status" value="1"/>
</dbReference>
<gene>
    <name evidence="1" type="ORF">CK203_037139</name>
</gene>
<dbReference type="Proteomes" id="UP000288805">
    <property type="component" value="Unassembled WGS sequence"/>
</dbReference>
<reference evidence="1 2" key="1">
    <citation type="journal article" date="2018" name="PLoS Genet.">
        <title>Population sequencing reveals clonal diversity and ancestral inbreeding in the grapevine cultivar Chardonnay.</title>
        <authorList>
            <person name="Roach M.J."/>
            <person name="Johnson D.L."/>
            <person name="Bohlmann J."/>
            <person name="van Vuuren H.J."/>
            <person name="Jones S.J."/>
            <person name="Pretorius I.S."/>
            <person name="Schmidt S.A."/>
            <person name="Borneman A.R."/>
        </authorList>
    </citation>
    <scope>NUCLEOTIDE SEQUENCE [LARGE SCALE GENOMIC DNA]</scope>
    <source>
        <strain evidence="2">cv. Chardonnay</strain>
        <tissue evidence="1">Leaf</tissue>
    </source>
</reference>
<evidence type="ECO:0000313" key="2">
    <source>
        <dbReference type="Proteomes" id="UP000288805"/>
    </source>
</evidence>
<sequence length="173" mass="19148">MGTASVLPFDCLIRVDFSSYPRATRVQKDNAHQSRSGQERSKPMVLLSQGCTFTLESARPIDGLFTLTPVNPNRVIVPHEDELVLTLRVSGFSVWRILVELSSSANLLQMLTQKQMSHSHEALENLDCILSRFNGATTISMGDALHPIEAEPVTLCLRFSMVGYLTPYNAILG</sequence>
<dbReference type="PANTHER" id="PTHR33240:SF8">
    <property type="entry name" value="OS03G0439900 PROTEIN"/>
    <property type="match status" value="1"/>
</dbReference>
<evidence type="ECO:0000313" key="1">
    <source>
        <dbReference type="EMBL" id="RVW92099.1"/>
    </source>
</evidence>
<proteinExistence type="predicted"/>
<organism evidence="1 2">
    <name type="scientific">Vitis vinifera</name>
    <name type="common">Grape</name>
    <dbReference type="NCBI Taxonomy" id="29760"/>
    <lineage>
        <taxon>Eukaryota</taxon>
        <taxon>Viridiplantae</taxon>
        <taxon>Streptophyta</taxon>
        <taxon>Embryophyta</taxon>
        <taxon>Tracheophyta</taxon>
        <taxon>Spermatophyta</taxon>
        <taxon>Magnoliopsida</taxon>
        <taxon>eudicotyledons</taxon>
        <taxon>Gunneridae</taxon>
        <taxon>Pentapetalae</taxon>
        <taxon>rosids</taxon>
        <taxon>Vitales</taxon>
        <taxon>Vitaceae</taxon>
        <taxon>Viteae</taxon>
        <taxon>Vitis</taxon>
    </lineage>
</organism>